<keyword evidence="2" id="KW-1003">Cell membrane</keyword>
<dbReference type="Pfam" id="PF03553">
    <property type="entry name" value="Na_H_antiporter"/>
    <property type="match status" value="1"/>
</dbReference>
<feature type="transmembrane region" description="Helical" evidence="6">
    <location>
        <begin position="55"/>
        <end position="80"/>
    </location>
</feature>
<dbReference type="GO" id="GO:0005886">
    <property type="term" value="C:plasma membrane"/>
    <property type="evidence" value="ECO:0007669"/>
    <property type="project" value="UniProtKB-SubCell"/>
</dbReference>
<accession>A0A382UMS4</accession>
<dbReference type="InterPro" id="IPR018461">
    <property type="entry name" value="Na/H_Antiport_NhaC-like_C"/>
</dbReference>
<evidence type="ECO:0000256" key="2">
    <source>
        <dbReference type="ARBA" id="ARBA00022475"/>
    </source>
</evidence>
<feature type="transmembrane region" description="Helical" evidence="6">
    <location>
        <begin position="20"/>
        <end position="43"/>
    </location>
</feature>
<evidence type="ECO:0000313" key="8">
    <source>
        <dbReference type="EMBL" id="SVD35569.1"/>
    </source>
</evidence>
<keyword evidence="3 6" id="KW-0812">Transmembrane</keyword>
<dbReference type="PANTHER" id="PTHR43478:SF1">
    <property type="entry name" value="NA+_H+ ANTIPORTER NHAC-LIKE C-TERMINAL DOMAIN-CONTAINING PROTEIN"/>
    <property type="match status" value="1"/>
</dbReference>
<sequence length="160" mass="16521">MELREVTAYTIKGVQGLTPVVIVLALAFAISGTQQALGTGVWLAQVAQATVNPGFIPAIIFILACVMAFSTGTSWGTFAIMIPIVVPMAELLGLNLGLTLAAALGGGIFGDHCSPISDSTIVSSMASASDHIDHVRTQLPYAMIAAFGALILFVVTGFIL</sequence>
<evidence type="ECO:0000256" key="4">
    <source>
        <dbReference type="ARBA" id="ARBA00022989"/>
    </source>
</evidence>
<keyword evidence="4 6" id="KW-1133">Transmembrane helix</keyword>
<evidence type="ECO:0000256" key="3">
    <source>
        <dbReference type="ARBA" id="ARBA00022692"/>
    </source>
</evidence>
<feature type="domain" description="Na+/H+ antiporter NhaC-like C-terminal" evidence="7">
    <location>
        <begin position="3"/>
        <end position="158"/>
    </location>
</feature>
<organism evidence="8">
    <name type="scientific">marine metagenome</name>
    <dbReference type="NCBI Taxonomy" id="408172"/>
    <lineage>
        <taxon>unclassified sequences</taxon>
        <taxon>metagenomes</taxon>
        <taxon>ecological metagenomes</taxon>
    </lineage>
</organism>
<evidence type="ECO:0000259" key="7">
    <source>
        <dbReference type="Pfam" id="PF03553"/>
    </source>
</evidence>
<dbReference type="AlphaFoldDB" id="A0A382UMS4"/>
<comment type="subcellular location">
    <subcellularLocation>
        <location evidence="1">Cell membrane</location>
        <topology evidence="1">Multi-pass membrane protein</topology>
    </subcellularLocation>
</comment>
<name>A0A382UMS4_9ZZZZ</name>
<dbReference type="PANTHER" id="PTHR43478">
    <property type="entry name" value="NA+/H+ ANTIPORTER-RELATED"/>
    <property type="match status" value="1"/>
</dbReference>
<reference evidence="8" key="1">
    <citation type="submission" date="2018-05" db="EMBL/GenBank/DDBJ databases">
        <authorList>
            <person name="Lanie J.A."/>
            <person name="Ng W.-L."/>
            <person name="Kazmierczak K.M."/>
            <person name="Andrzejewski T.M."/>
            <person name="Davidsen T.M."/>
            <person name="Wayne K.J."/>
            <person name="Tettelin H."/>
            <person name="Glass J.I."/>
            <person name="Rusch D."/>
            <person name="Podicherti R."/>
            <person name="Tsui H.-C.T."/>
            <person name="Winkler M.E."/>
        </authorList>
    </citation>
    <scope>NUCLEOTIDE SEQUENCE</scope>
</reference>
<keyword evidence="5 6" id="KW-0472">Membrane</keyword>
<gene>
    <name evidence="8" type="ORF">METZ01_LOCUS388423</name>
</gene>
<evidence type="ECO:0000256" key="6">
    <source>
        <dbReference type="SAM" id="Phobius"/>
    </source>
</evidence>
<feature type="transmembrane region" description="Helical" evidence="6">
    <location>
        <begin position="92"/>
        <end position="110"/>
    </location>
</feature>
<protein>
    <recommendedName>
        <fullName evidence="7">Na+/H+ antiporter NhaC-like C-terminal domain-containing protein</fullName>
    </recommendedName>
</protein>
<evidence type="ECO:0000256" key="5">
    <source>
        <dbReference type="ARBA" id="ARBA00023136"/>
    </source>
</evidence>
<dbReference type="EMBL" id="UINC01145440">
    <property type="protein sequence ID" value="SVD35569.1"/>
    <property type="molecule type" value="Genomic_DNA"/>
</dbReference>
<feature type="transmembrane region" description="Helical" evidence="6">
    <location>
        <begin position="139"/>
        <end position="159"/>
    </location>
</feature>
<proteinExistence type="predicted"/>
<evidence type="ECO:0000256" key="1">
    <source>
        <dbReference type="ARBA" id="ARBA00004651"/>
    </source>
</evidence>